<dbReference type="GO" id="GO:0033617">
    <property type="term" value="P:mitochondrial respiratory chain complex IV assembly"/>
    <property type="evidence" value="ECO:0007669"/>
    <property type="project" value="TreeGrafter"/>
</dbReference>
<feature type="transmembrane region" description="Helical" evidence="6">
    <location>
        <begin position="261"/>
        <end position="278"/>
    </location>
</feature>
<evidence type="ECO:0000256" key="4">
    <source>
        <dbReference type="ARBA" id="ARBA00022989"/>
    </source>
</evidence>
<keyword evidence="5 6" id="KW-0472">Membrane</keyword>
<evidence type="ECO:0000256" key="5">
    <source>
        <dbReference type="ARBA" id="ARBA00023136"/>
    </source>
</evidence>
<keyword evidence="8" id="KW-1185">Reference proteome</keyword>
<evidence type="ECO:0000256" key="2">
    <source>
        <dbReference type="ARBA" id="ARBA00007165"/>
    </source>
</evidence>
<comment type="subcellular location">
    <subcellularLocation>
        <location evidence="1">Membrane</location>
    </subcellularLocation>
    <subcellularLocation>
        <location evidence="6">Mitochondrion inner membrane</location>
        <topology evidence="6">Multi-pass membrane protein</topology>
    </subcellularLocation>
</comment>
<dbReference type="PANTHER" id="PTHR23427:SF2">
    <property type="entry name" value="SURFEIT LOCUS PROTEIN 1"/>
    <property type="match status" value="1"/>
</dbReference>
<evidence type="ECO:0000256" key="6">
    <source>
        <dbReference type="RuleBase" id="RU363076"/>
    </source>
</evidence>
<sequence>MAARQRFLAVWKAHGITISSTERRLRSRCLSTGTGEKGRMSGSRVFWLYAMPVTAFCLGTWQVYRLRWKKRLVSDLERRTSQPPITLPENVLERLDELEYRRVELHGVFDHSRELYVWPRPLISDDVVPKGGRGRTGGALGGKGPQPGAFVITPFHCRETNGLILVNRGWVPRQQMHPSTRPEGQIEGEVALTAILRKTEKRLPFAPRNNADDSHWNCKDIDRMSQVAGTEPILVDADATTTVPGGPIGGQTRVNLRNEHLQYIITWYGLSLATFYLARQFMKGRMFR</sequence>
<name>A0AA35WN05_GEOBA</name>
<dbReference type="Proteomes" id="UP001174909">
    <property type="component" value="Unassembled WGS sequence"/>
</dbReference>
<reference evidence="7" key="1">
    <citation type="submission" date="2023-03" db="EMBL/GenBank/DDBJ databases">
        <authorList>
            <person name="Steffen K."/>
            <person name="Cardenas P."/>
        </authorList>
    </citation>
    <scope>NUCLEOTIDE SEQUENCE</scope>
</reference>
<evidence type="ECO:0000256" key="3">
    <source>
        <dbReference type="ARBA" id="ARBA00022692"/>
    </source>
</evidence>
<dbReference type="CDD" id="cd06662">
    <property type="entry name" value="SURF1"/>
    <property type="match status" value="1"/>
</dbReference>
<dbReference type="AlphaFoldDB" id="A0AA35WN05"/>
<feature type="transmembrane region" description="Helical" evidence="6">
    <location>
        <begin position="46"/>
        <end position="64"/>
    </location>
</feature>
<evidence type="ECO:0000256" key="1">
    <source>
        <dbReference type="ARBA" id="ARBA00004370"/>
    </source>
</evidence>
<keyword evidence="3 6" id="KW-0812">Transmembrane</keyword>
<accession>A0AA35WN05</accession>
<gene>
    <name evidence="7" type="ORF">GBAR_LOCUS13374</name>
</gene>
<keyword evidence="4 6" id="KW-1133">Transmembrane helix</keyword>
<comment type="similarity">
    <text evidence="2 6">Belongs to the SURF1 family.</text>
</comment>
<dbReference type="InterPro" id="IPR045214">
    <property type="entry name" value="Surf1/Surf4"/>
</dbReference>
<dbReference type="InterPro" id="IPR002994">
    <property type="entry name" value="Surf1/Shy1"/>
</dbReference>
<organism evidence="7 8">
    <name type="scientific">Geodia barretti</name>
    <name type="common">Barrett's horny sponge</name>
    <dbReference type="NCBI Taxonomy" id="519541"/>
    <lineage>
        <taxon>Eukaryota</taxon>
        <taxon>Metazoa</taxon>
        <taxon>Porifera</taxon>
        <taxon>Demospongiae</taxon>
        <taxon>Heteroscleromorpha</taxon>
        <taxon>Tetractinellida</taxon>
        <taxon>Astrophorina</taxon>
        <taxon>Geodiidae</taxon>
        <taxon>Geodia</taxon>
    </lineage>
</organism>
<protein>
    <recommendedName>
        <fullName evidence="6">SURF1-like protein</fullName>
    </recommendedName>
</protein>
<comment type="function">
    <text evidence="6">Probably involved in the biogenesis of the COX complex.</text>
</comment>
<comment type="caution">
    <text evidence="7">The sequence shown here is derived from an EMBL/GenBank/DDBJ whole genome shotgun (WGS) entry which is preliminary data.</text>
</comment>
<dbReference type="PANTHER" id="PTHR23427">
    <property type="entry name" value="SURFEIT LOCUS PROTEIN"/>
    <property type="match status" value="1"/>
</dbReference>
<keyword evidence="6" id="KW-0999">Mitochondrion inner membrane</keyword>
<evidence type="ECO:0000313" key="8">
    <source>
        <dbReference type="Proteomes" id="UP001174909"/>
    </source>
</evidence>
<dbReference type="EMBL" id="CASHTH010001979">
    <property type="protein sequence ID" value="CAI8022856.1"/>
    <property type="molecule type" value="Genomic_DNA"/>
</dbReference>
<proteinExistence type="inferred from homology"/>
<dbReference type="PROSITE" id="PS50895">
    <property type="entry name" value="SURF1"/>
    <property type="match status" value="1"/>
</dbReference>
<dbReference type="Pfam" id="PF02104">
    <property type="entry name" value="SURF1"/>
    <property type="match status" value="1"/>
</dbReference>
<keyword evidence="6" id="KW-0496">Mitochondrion</keyword>
<evidence type="ECO:0000313" key="7">
    <source>
        <dbReference type="EMBL" id="CAI8022856.1"/>
    </source>
</evidence>
<dbReference type="GO" id="GO:0005743">
    <property type="term" value="C:mitochondrial inner membrane"/>
    <property type="evidence" value="ECO:0007669"/>
    <property type="project" value="UniProtKB-SubCell"/>
</dbReference>